<dbReference type="Gene3D" id="3.40.50.2300">
    <property type="match status" value="1"/>
</dbReference>
<evidence type="ECO:0000256" key="7">
    <source>
        <dbReference type="ARBA" id="ARBA00023163"/>
    </source>
</evidence>
<reference evidence="11 12" key="1">
    <citation type="submission" date="2018-11" db="EMBL/GenBank/DDBJ databases">
        <authorList>
            <person name="Ye M.-Q."/>
            <person name="Du Z.-J."/>
        </authorList>
    </citation>
    <scope>NUCLEOTIDE SEQUENCE [LARGE SCALE GENOMIC DNA]</scope>
    <source>
        <strain evidence="11 12">U0105</strain>
    </source>
</reference>
<keyword evidence="7" id="KW-0804">Transcription</keyword>
<evidence type="ECO:0000313" key="12">
    <source>
        <dbReference type="Proteomes" id="UP000275281"/>
    </source>
</evidence>
<keyword evidence="6" id="KW-0238">DNA-binding</keyword>
<evidence type="ECO:0000313" key="11">
    <source>
        <dbReference type="EMBL" id="RPJ64998.1"/>
    </source>
</evidence>
<dbReference type="GO" id="GO:0005524">
    <property type="term" value="F:ATP binding"/>
    <property type="evidence" value="ECO:0007669"/>
    <property type="project" value="UniProtKB-KW"/>
</dbReference>
<dbReference type="Gene3D" id="3.40.50.300">
    <property type="entry name" value="P-loop containing nucleotide triphosphate hydrolases"/>
    <property type="match status" value="1"/>
</dbReference>
<keyword evidence="4" id="KW-0902">Two-component regulatory system</keyword>
<dbReference type="FunFam" id="3.40.50.2300:FF:000018">
    <property type="entry name" value="DNA-binding transcriptional regulator NtrC"/>
    <property type="match status" value="1"/>
</dbReference>
<evidence type="ECO:0000259" key="9">
    <source>
        <dbReference type="PROSITE" id="PS50045"/>
    </source>
</evidence>
<dbReference type="PROSITE" id="PS50045">
    <property type="entry name" value="SIGMA54_INTERACT_4"/>
    <property type="match status" value="1"/>
</dbReference>
<dbReference type="GO" id="GO:0000160">
    <property type="term" value="P:phosphorelay signal transduction system"/>
    <property type="evidence" value="ECO:0007669"/>
    <property type="project" value="UniProtKB-KW"/>
</dbReference>
<dbReference type="Gene3D" id="1.10.8.60">
    <property type="match status" value="1"/>
</dbReference>
<dbReference type="AlphaFoldDB" id="A0A3N5Z7X6"/>
<evidence type="ECO:0000256" key="1">
    <source>
        <dbReference type="ARBA" id="ARBA00022553"/>
    </source>
</evidence>
<evidence type="ECO:0000256" key="3">
    <source>
        <dbReference type="ARBA" id="ARBA00022840"/>
    </source>
</evidence>
<dbReference type="SUPFAM" id="SSF46689">
    <property type="entry name" value="Homeodomain-like"/>
    <property type="match status" value="1"/>
</dbReference>
<dbReference type="PANTHER" id="PTHR32071">
    <property type="entry name" value="TRANSCRIPTIONAL REGULATORY PROTEIN"/>
    <property type="match status" value="1"/>
</dbReference>
<dbReference type="Pfam" id="PF02954">
    <property type="entry name" value="HTH_8"/>
    <property type="match status" value="1"/>
</dbReference>
<dbReference type="CDD" id="cd00009">
    <property type="entry name" value="AAA"/>
    <property type="match status" value="1"/>
</dbReference>
<name>A0A3N5Z7X6_9ALTE</name>
<evidence type="ECO:0000256" key="8">
    <source>
        <dbReference type="PROSITE-ProRule" id="PRU00169"/>
    </source>
</evidence>
<dbReference type="InterPro" id="IPR003593">
    <property type="entry name" value="AAA+_ATPase"/>
</dbReference>
<dbReference type="GO" id="GO:0043565">
    <property type="term" value="F:sequence-specific DNA binding"/>
    <property type="evidence" value="ECO:0007669"/>
    <property type="project" value="InterPro"/>
</dbReference>
<evidence type="ECO:0000256" key="5">
    <source>
        <dbReference type="ARBA" id="ARBA00023015"/>
    </source>
</evidence>
<dbReference type="SMART" id="SM00382">
    <property type="entry name" value="AAA"/>
    <property type="match status" value="1"/>
</dbReference>
<dbReference type="PANTHER" id="PTHR32071:SF21">
    <property type="entry name" value="TRANSCRIPTIONAL REGULATORY PROTEIN FLGR"/>
    <property type="match status" value="1"/>
</dbReference>
<keyword evidence="3" id="KW-0067">ATP-binding</keyword>
<dbReference type="GO" id="GO:0006355">
    <property type="term" value="P:regulation of DNA-templated transcription"/>
    <property type="evidence" value="ECO:0007669"/>
    <property type="project" value="InterPro"/>
</dbReference>
<dbReference type="PROSITE" id="PS00688">
    <property type="entry name" value="SIGMA54_INTERACT_3"/>
    <property type="match status" value="1"/>
</dbReference>
<sequence length="447" mass="49391">MQTTLLIVEDDAGLRDALCDTLLLANYKVVASESAESAMVELGRQHIDLVISDIQMEGMNGLSLLKNIKAKDKAIPVILMTAYAKIDDAVQAMRDGAIDYLSKPFAPEVLINLVERYAPAQQVASTKPVVADETSLQLLQLARKVAKTEATVMVLGPSGSGKEVISRYVHDMSPRAEHPFVAINCAAIPENMLEATLFGYEKGAFTGAVQACPGKFEQAQNGTLLLDEITEMDLALQAKLLRVLQEREVERLGARKTIDLNVRVIATSNRDLRQAVAEGSFREDLYYRLNVFPLIWRPLSQRQGDILPLAEHLISRHSAIQNTTPAQLSAAARNKLLQHEWPGNVRELDNVIQRALILSENGTIESNDLLLETDTAWHSAPAHEDKGEEPDSLLGSELRQQEHQIILDTLQLCNGKRKDVAEKLGISPRTLRYKLAKMRESGIDVPA</sequence>
<dbReference type="Proteomes" id="UP000275281">
    <property type="component" value="Unassembled WGS sequence"/>
</dbReference>
<evidence type="ECO:0000256" key="6">
    <source>
        <dbReference type="ARBA" id="ARBA00023125"/>
    </source>
</evidence>
<dbReference type="Pfam" id="PF25601">
    <property type="entry name" value="AAA_lid_14"/>
    <property type="match status" value="1"/>
</dbReference>
<dbReference type="OrthoDB" id="9804019at2"/>
<dbReference type="EMBL" id="RPOK01000006">
    <property type="protein sequence ID" value="RPJ64998.1"/>
    <property type="molecule type" value="Genomic_DNA"/>
</dbReference>
<keyword evidence="12" id="KW-1185">Reference proteome</keyword>
<dbReference type="InterPro" id="IPR002197">
    <property type="entry name" value="HTH_Fis"/>
</dbReference>
<organism evidence="11 12">
    <name type="scientific">Alteromonas sediminis</name>
    <dbReference type="NCBI Taxonomy" id="2259342"/>
    <lineage>
        <taxon>Bacteria</taxon>
        <taxon>Pseudomonadati</taxon>
        <taxon>Pseudomonadota</taxon>
        <taxon>Gammaproteobacteria</taxon>
        <taxon>Alteromonadales</taxon>
        <taxon>Alteromonadaceae</taxon>
        <taxon>Alteromonas/Salinimonas group</taxon>
        <taxon>Alteromonas</taxon>
    </lineage>
</organism>
<feature type="modified residue" description="4-aspartylphosphate" evidence="8">
    <location>
        <position position="53"/>
    </location>
</feature>
<dbReference type="Pfam" id="PF00158">
    <property type="entry name" value="Sigma54_activat"/>
    <property type="match status" value="1"/>
</dbReference>
<feature type="domain" description="Sigma-54 factor interaction" evidence="9">
    <location>
        <begin position="128"/>
        <end position="357"/>
    </location>
</feature>
<gene>
    <name evidence="11" type="ORF">DRW07_16905</name>
</gene>
<evidence type="ECO:0000256" key="4">
    <source>
        <dbReference type="ARBA" id="ARBA00023012"/>
    </source>
</evidence>
<dbReference type="PRINTS" id="PR01590">
    <property type="entry name" value="HTHFIS"/>
</dbReference>
<dbReference type="FunFam" id="3.40.50.300:FF:000006">
    <property type="entry name" value="DNA-binding transcriptional regulator NtrC"/>
    <property type="match status" value="1"/>
</dbReference>
<accession>A0A3N5Z7X6</accession>
<dbReference type="InterPro" id="IPR009057">
    <property type="entry name" value="Homeodomain-like_sf"/>
</dbReference>
<dbReference type="Pfam" id="PF00072">
    <property type="entry name" value="Response_reg"/>
    <property type="match status" value="1"/>
</dbReference>
<dbReference type="SUPFAM" id="SSF52172">
    <property type="entry name" value="CheY-like"/>
    <property type="match status" value="1"/>
</dbReference>
<dbReference type="InterPro" id="IPR001789">
    <property type="entry name" value="Sig_transdc_resp-reg_receiver"/>
</dbReference>
<dbReference type="InterPro" id="IPR058031">
    <property type="entry name" value="AAA_lid_NorR"/>
</dbReference>
<dbReference type="Gene3D" id="1.10.10.60">
    <property type="entry name" value="Homeodomain-like"/>
    <property type="match status" value="1"/>
</dbReference>
<dbReference type="InterPro" id="IPR002078">
    <property type="entry name" value="Sigma_54_int"/>
</dbReference>
<dbReference type="PROSITE" id="PS00676">
    <property type="entry name" value="SIGMA54_INTERACT_2"/>
    <property type="match status" value="1"/>
</dbReference>
<evidence type="ECO:0000259" key="10">
    <source>
        <dbReference type="PROSITE" id="PS50110"/>
    </source>
</evidence>
<keyword evidence="5" id="KW-0805">Transcription regulation</keyword>
<evidence type="ECO:0000256" key="2">
    <source>
        <dbReference type="ARBA" id="ARBA00022741"/>
    </source>
</evidence>
<dbReference type="InterPro" id="IPR025943">
    <property type="entry name" value="Sigma_54_int_dom_ATP-bd_2"/>
</dbReference>
<keyword evidence="1 8" id="KW-0597">Phosphoprotein</keyword>
<dbReference type="RefSeq" id="WP_124029127.1">
    <property type="nucleotide sequence ID" value="NZ_JBHRSN010000013.1"/>
</dbReference>
<dbReference type="SUPFAM" id="SSF52540">
    <property type="entry name" value="P-loop containing nucleoside triphosphate hydrolases"/>
    <property type="match status" value="1"/>
</dbReference>
<protein>
    <submittedName>
        <fullName evidence="11">Sigma-54-dependent Fis family transcriptional regulator</fullName>
    </submittedName>
</protein>
<keyword evidence="2" id="KW-0547">Nucleotide-binding</keyword>
<dbReference type="SMART" id="SM00448">
    <property type="entry name" value="REC"/>
    <property type="match status" value="1"/>
</dbReference>
<proteinExistence type="predicted"/>
<dbReference type="PROSITE" id="PS50110">
    <property type="entry name" value="RESPONSE_REGULATORY"/>
    <property type="match status" value="1"/>
</dbReference>
<comment type="caution">
    <text evidence="11">The sequence shown here is derived from an EMBL/GenBank/DDBJ whole genome shotgun (WGS) entry which is preliminary data.</text>
</comment>
<feature type="domain" description="Response regulatory" evidence="10">
    <location>
        <begin position="4"/>
        <end position="118"/>
    </location>
</feature>
<dbReference type="InterPro" id="IPR025944">
    <property type="entry name" value="Sigma_54_int_dom_CS"/>
</dbReference>
<dbReference type="InterPro" id="IPR027417">
    <property type="entry name" value="P-loop_NTPase"/>
</dbReference>
<dbReference type="InterPro" id="IPR011006">
    <property type="entry name" value="CheY-like_superfamily"/>
</dbReference>